<accession>A0ABW2Y6X7</accession>
<evidence type="ECO:0000313" key="2">
    <source>
        <dbReference type="Proteomes" id="UP001597036"/>
    </source>
</evidence>
<evidence type="ECO:0000313" key="1">
    <source>
        <dbReference type="EMBL" id="MFD0705344.1"/>
    </source>
</evidence>
<protein>
    <submittedName>
        <fullName evidence="1">Uncharacterized protein</fullName>
    </submittedName>
</protein>
<gene>
    <name evidence="1" type="ORF">ACFQY8_06255</name>
</gene>
<keyword evidence="2" id="KW-1185">Reference proteome</keyword>
<dbReference type="EMBL" id="JBHTHQ010000021">
    <property type="protein sequence ID" value="MFD0705344.1"/>
    <property type="molecule type" value="Genomic_DNA"/>
</dbReference>
<comment type="caution">
    <text evidence="1">The sequence shown here is derived from an EMBL/GenBank/DDBJ whole genome shotgun (WGS) entry which is preliminary data.</text>
</comment>
<reference evidence="2" key="1">
    <citation type="journal article" date="2019" name="Int. J. Syst. Evol. Microbiol.">
        <title>The Global Catalogue of Microorganisms (GCM) 10K type strain sequencing project: providing services to taxonomists for standard genome sequencing and annotation.</title>
        <authorList>
            <consortium name="The Broad Institute Genomics Platform"/>
            <consortium name="The Broad Institute Genome Sequencing Center for Infectious Disease"/>
            <person name="Wu L."/>
            <person name="Ma J."/>
        </authorList>
    </citation>
    <scope>NUCLEOTIDE SEQUENCE [LARGE SCALE GENOMIC DNA]</scope>
    <source>
        <strain evidence="2">CCM 8604</strain>
    </source>
</reference>
<dbReference type="Proteomes" id="UP001597036">
    <property type="component" value="Unassembled WGS sequence"/>
</dbReference>
<name>A0ABW2Y6X7_9BIFI</name>
<proteinExistence type="predicted"/>
<organism evidence="1 2">
    <name type="scientific">Alloscardovia venturai</name>
    <dbReference type="NCBI Taxonomy" id="1769421"/>
    <lineage>
        <taxon>Bacteria</taxon>
        <taxon>Bacillati</taxon>
        <taxon>Actinomycetota</taxon>
        <taxon>Actinomycetes</taxon>
        <taxon>Bifidobacteriales</taxon>
        <taxon>Bifidobacteriaceae</taxon>
        <taxon>Alloscardovia</taxon>
    </lineage>
</organism>
<sequence>MGYQHPDSITSMVTGEFQSHRGGKQSFWARLLMNSLCSITIISSFATCPFTVSPALATPNETDNAQILTCDTAYFQAQNFSTFATYAPTRLVSHIYKFFASQRWMDVALACAHRTSEGVVKSSITLYESNKEPILATLLTADSNSEETYLQHNGTHPTYLRAQTLQQLALAEDKLRFAYETLAARSTSQDELMSLAHSAAQFSESYATAASRSKNYRDPRKRIYATDNLNDIHSDVDDPATEIFMPTKASLELDVALESLSALHDNRATQSVNSSHISIRNSDIYSAIQRIRTHLLSAYEAGAPALPELYLHE</sequence>